<keyword evidence="3" id="KW-1185">Reference proteome</keyword>
<dbReference type="EMBL" id="MOEC01000040">
    <property type="protein sequence ID" value="OIS90800.1"/>
    <property type="molecule type" value="Genomic_DNA"/>
</dbReference>
<feature type="region of interest" description="Disordered" evidence="1">
    <location>
        <begin position="77"/>
        <end position="96"/>
    </location>
</feature>
<accession>A0A1J6I758</accession>
<evidence type="ECO:0000313" key="2">
    <source>
        <dbReference type="EMBL" id="OIS90800.1"/>
    </source>
</evidence>
<comment type="caution">
    <text evidence="2">The sequence shown here is derived from an EMBL/GenBank/DDBJ whole genome shotgun (WGS) entry which is preliminary data.</text>
</comment>
<sequence length="96" mass="10199">MGARGFNLYDGSLKQAEFRSITTYGDGAIGMQLSKPFGSIIIEKDIRTKGGEGGSLVRGKLVHLKAHALSLKPGAKGNRLTVKGASNSRGQRCPRL</sequence>
<dbReference type="OrthoDB" id="3661445at2"/>
<protein>
    <submittedName>
        <fullName evidence="2">Uncharacterized protein</fullName>
    </submittedName>
</protein>
<name>A0A1J6I758_9HYPH</name>
<dbReference type="AlphaFoldDB" id="A0A1J6I758"/>
<organism evidence="2 3">
    <name type="scientific">Brucella cytisi</name>
    <dbReference type="NCBI Taxonomy" id="407152"/>
    <lineage>
        <taxon>Bacteria</taxon>
        <taxon>Pseudomonadati</taxon>
        <taxon>Pseudomonadota</taxon>
        <taxon>Alphaproteobacteria</taxon>
        <taxon>Hyphomicrobiales</taxon>
        <taxon>Brucellaceae</taxon>
        <taxon>Brucella/Ochrobactrum group</taxon>
        <taxon>Brucella</taxon>
    </lineage>
</organism>
<dbReference type="Proteomes" id="UP000182985">
    <property type="component" value="Unassembled WGS sequence"/>
</dbReference>
<gene>
    <name evidence="2" type="ORF">BLA27_24650</name>
</gene>
<reference evidence="2 3" key="1">
    <citation type="submission" date="2016-10" db="EMBL/GenBank/DDBJ databases">
        <title>The Draft Genome Sequence of the Potato Rhizosphere Bacteria Ochrobactrum sp. IPA7.2.</title>
        <authorList>
            <person name="Gogoleva N.E."/>
            <person name="Khlopko Y.A."/>
            <person name="Burygin G.L."/>
            <person name="Plotnikov A.O."/>
        </authorList>
    </citation>
    <scope>NUCLEOTIDE SEQUENCE [LARGE SCALE GENOMIC DNA]</scope>
    <source>
        <strain evidence="2 3">IPA7.2</strain>
    </source>
</reference>
<evidence type="ECO:0000313" key="3">
    <source>
        <dbReference type="Proteomes" id="UP000182985"/>
    </source>
</evidence>
<proteinExistence type="predicted"/>
<evidence type="ECO:0000256" key="1">
    <source>
        <dbReference type="SAM" id="MobiDB-lite"/>
    </source>
</evidence>